<dbReference type="AlphaFoldDB" id="A0A7V3RG91"/>
<sequence length="92" mass="11156">MKGYFSSLIKKWLVIILFIFLPVLYIGRKVFLLIDAHYTEERLKKEIIVINAENEMLRRRINDYRRGLLIETRARDDLGMIKKGEKIYIRKR</sequence>
<dbReference type="Pfam" id="PF04977">
    <property type="entry name" value="DivIC"/>
    <property type="match status" value="1"/>
</dbReference>
<evidence type="ECO:0008006" key="3">
    <source>
        <dbReference type="Google" id="ProtNLM"/>
    </source>
</evidence>
<keyword evidence="1" id="KW-0472">Membrane</keyword>
<organism evidence="2">
    <name type="scientific">candidate division WOR-3 bacterium</name>
    <dbReference type="NCBI Taxonomy" id="2052148"/>
    <lineage>
        <taxon>Bacteria</taxon>
        <taxon>Bacteria division WOR-3</taxon>
    </lineage>
</organism>
<name>A0A7V3RG91_UNCW3</name>
<proteinExistence type="predicted"/>
<evidence type="ECO:0000313" key="2">
    <source>
        <dbReference type="EMBL" id="HGE77612.1"/>
    </source>
</evidence>
<keyword evidence="1" id="KW-1133">Transmembrane helix</keyword>
<reference evidence="2" key="1">
    <citation type="journal article" date="2020" name="mSystems">
        <title>Genome- and Community-Level Interaction Insights into Carbon Utilization and Element Cycling Functions of Hydrothermarchaeota in Hydrothermal Sediment.</title>
        <authorList>
            <person name="Zhou Z."/>
            <person name="Liu Y."/>
            <person name="Xu W."/>
            <person name="Pan J."/>
            <person name="Luo Z.H."/>
            <person name="Li M."/>
        </authorList>
    </citation>
    <scope>NUCLEOTIDE SEQUENCE [LARGE SCALE GENOMIC DNA]</scope>
    <source>
        <strain evidence="2">SpSt-961</strain>
    </source>
</reference>
<keyword evidence="1" id="KW-0812">Transmembrane</keyword>
<dbReference type="EMBL" id="DTOZ01000040">
    <property type="protein sequence ID" value="HGE77612.1"/>
    <property type="molecule type" value="Genomic_DNA"/>
</dbReference>
<feature type="transmembrane region" description="Helical" evidence="1">
    <location>
        <begin position="12"/>
        <end position="34"/>
    </location>
</feature>
<dbReference type="InterPro" id="IPR007060">
    <property type="entry name" value="FtsL/DivIC"/>
</dbReference>
<evidence type="ECO:0000256" key="1">
    <source>
        <dbReference type="SAM" id="Phobius"/>
    </source>
</evidence>
<comment type="caution">
    <text evidence="2">The sequence shown here is derived from an EMBL/GenBank/DDBJ whole genome shotgun (WGS) entry which is preliminary data.</text>
</comment>
<accession>A0A7V3RG91</accession>
<gene>
    <name evidence="2" type="ORF">ENX68_01260</name>
</gene>
<protein>
    <recommendedName>
        <fullName evidence="3">Septum formation initiator family protein</fullName>
    </recommendedName>
</protein>